<keyword evidence="2" id="KW-1185">Reference proteome</keyword>
<protein>
    <submittedName>
        <fullName evidence="1">2-6-dihydropseudooxynicotine hydrolase</fullName>
    </submittedName>
</protein>
<sequence length="119" mass="12841">MENPTNVVYNGLDEENYHLHGVAALHLGCNVLMFEVPGQPTVGRDQGVEFTNEWERPLHLSSTSALGLLSYSFGRLLCLHAAVFEQRLAAAFATDGLYDFGDTSVINSLGTTAPSSKLG</sequence>
<reference evidence="1 2" key="1">
    <citation type="submission" date="2023-01" db="EMBL/GenBank/DDBJ databases">
        <title>Analysis of 21 Apiospora genomes using comparative genomics revels a genus with tremendous synthesis potential of carbohydrate active enzymes and secondary metabolites.</title>
        <authorList>
            <person name="Sorensen T."/>
        </authorList>
    </citation>
    <scope>NUCLEOTIDE SEQUENCE [LARGE SCALE GENOMIC DNA]</scope>
    <source>
        <strain evidence="1 2">CBS 135458</strain>
    </source>
</reference>
<dbReference type="Proteomes" id="UP001480595">
    <property type="component" value="Unassembled WGS sequence"/>
</dbReference>
<evidence type="ECO:0000313" key="1">
    <source>
        <dbReference type="EMBL" id="KAK8078913.1"/>
    </source>
</evidence>
<name>A0ABR1W5Y8_9PEZI</name>
<comment type="caution">
    <text evidence="1">The sequence shown here is derived from an EMBL/GenBank/DDBJ whole genome shotgun (WGS) entry which is preliminary data.</text>
</comment>
<gene>
    <name evidence="1" type="ORF">PG994_002720</name>
</gene>
<dbReference type="EMBL" id="JAQQWL010000003">
    <property type="protein sequence ID" value="KAK8078913.1"/>
    <property type="molecule type" value="Genomic_DNA"/>
</dbReference>
<keyword evidence="1" id="KW-0378">Hydrolase</keyword>
<accession>A0ABR1W5Y8</accession>
<organism evidence="1 2">
    <name type="scientific">Apiospora phragmitis</name>
    <dbReference type="NCBI Taxonomy" id="2905665"/>
    <lineage>
        <taxon>Eukaryota</taxon>
        <taxon>Fungi</taxon>
        <taxon>Dikarya</taxon>
        <taxon>Ascomycota</taxon>
        <taxon>Pezizomycotina</taxon>
        <taxon>Sordariomycetes</taxon>
        <taxon>Xylariomycetidae</taxon>
        <taxon>Amphisphaeriales</taxon>
        <taxon>Apiosporaceae</taxon>
        <taxon>Apiospora</taxon>
    </lineage>
</organism>
<dbReference type="RefSeq" id="XP_066719984.1">
    <property type="nucleotide sequence ID" value="XM_066854129.1"/>
</dbReference>
<dbReference type="Gene3D" id="3.40.50.1820">
    <property type="entry name" value="alpha/beta hydrolase"/>
    <property type="match status" value="1"/>
</dbReference>
<dbReference type="InterPro" id="IPR029058">
    <property type="entry name" value="AB_hydrolase_fold"/>
</dbReference>
<proteinExistence type="predicted"/>
<evidence type="ECO:0000313" key="2">
    <source>
        <dbReference type="Proteomes" id="UP001480595"/>
    </source>
</evidence>
<dbReference type="GeneID" id="92087192"/>
<dbReference type="GO" id="GO:0016787">
    <property type="term" value="F:hydrolase activity"/>
    <property type="evidence" value="ECO:0007669"/>
    <property type="project" value="UniProtKB-KW"/>
</dbReference>